<accession>A0ABP0V7K4</accession>
<proteinExistence type="predicted"/>
<evidence type="ECO:0000313" key="1">
    <source>
        <dbReference type="EMBL" id="CAK9250416.1"/>
    </source>
</evidence>
<keyword evidence="2" id="KW-1185">Reference proteome</keyword>
<name>A0ABP0V7K4_9BRYO</name>
<dbReference type="EMBL" id="CAXAQS010000168">
    <property type="protein sequence ID" value="CAK9250416.1"/>
    <property type="molecule type" value="Genomic_DNA"/>
</dbReference>
<sequence>MTDREVAACLNYTLEEFQEILESYPDLFRKLCLGRHKGLAMLRASLWDKVVTQKNLEAMKYLAAEYLNMGVAQQGGNVFEQRVNISPEKLKKIHDILAE</sequence>
<protein>
    <submittedName>
        <fullName evidence="1">Uncharacterized protein</fullName>
    </submittedName>
</protein>
<comment type="caution">
    <text evidence="1">The sequence shown here is derived from an EMBL/GenBank/DDBJ whole genome shotgun (WGS) entry which is preliminary data.</text>
</comment>
<evidence type="ECO:0000313" key="2">
    <source>
        <dbReference type="Proteomes" id="UP001497444"/>
    </source>
</evidence>
<reference evidence="1" key="1">
    <citation type="submission" date="2024-02" db="EMBL/GenBank/DDBJ databases">
        <authorList>
            <consortium name="ELIXIR-Norway"/>
            <consortium name="Elixir Norway"/>
        </authorList>
    </citation>
    <scope>NUCLEOTIDE SEQUENCE</scope>
</reference>
<organism evidence="1 2">
    <name type="scientific">Sphagnum jensenii</name>
    <dbReference type="NCBI Taxonomy" id="128206"/>
    <lineage>
        <taxon>Eukaryota</taxon>
        <taxon>Viridiplantae</taxon>
        <taxon>Streptophyta</taxon>
        <taxon>Embryophyta</taxon>
        <taxon>Bryophyta</taxon>
        <taxon>Sphagnophytina</taxon>
        <taxon>Sphagnopsida</taxon>
        <taxon>Sphagnales</taxon>
        <taxon>Sphagnaceae</taxon>
        <taxon>Sphagnum</taxon>
    </lineage>
</organism>
<dbReference type="Proteomes" id="UP001497444">
    <property type="component" value="Unassembled WGS sequence"/>
</dbReference>
<gene>
    <name evidence="1" type="ORF">CSSPJE1EN1_LOCUS25794</name>
</gene>